<dbReference type="Pfam" id="PF09791">
    <property type="entry name" value="Oxidored-like"/>
    <property type="match status" value="1"/>
</dbReference>
<name>A0ABS6ME69_9GAMM</name>
<proteinExistence type="predicted"/>
<feature type="domain" description="Oxidoreductase-like" evidence="1">
    <location>
        <begin position="2"/>
        <end position="40"/>
    </location>
</feature>
<evidence type="ECO:0000313" key="3">
    <source>
        <dbReference type="Proteomes" id="UP000755551"/>
    </source>
</evidence>
<dbReference type="InterPro" id="IPR019180">
    <property type="entry name" value="Oxidoreductase-like_N"/>
</dbReference>
<sequence length="50" mass="5858">MEKPIAPTDGECCESGCEPCVWDTYYEEMRLWREEQKKLAEAETTDTPEE</sequence>
<gene>
    <name evidence="2" type="ORF">KTN04_14830</name>
</gene>
<evidence type="ECO:0000313" key="2">
    <source>
        <dbReference type="EMBL" id="MBV0934612.1"/>
    </source>
</evidence>
<comment type="caution">
    <text evidence="2">The sequence shown here is derived from an EMBL/GenBank/DDBJ whole genome shotgun (WGS) entry which is preliminary data.</text>
</comment>
<evidence type="ECO:0000259" key="1">
    <source>
        <dbReference type="Pfam" id="PF09791"/>
    </source>
</evidence>
<accession>A0ABS6ME69</accession>
<keyword evidence="3" id="KW-1185">Reference proteome</keyword>
<protein>
    <submittedName>
        <fullName evidence="2">Oxidoreductase-like domain-containing protein</fullName>
    </submittedName>
</protein>
<reference evidence="2 3" key="1">
    <citation type="submission" date="2021-06" db="EMBL/GenBank/DDBJ databases">
        <title>Bacterium isolated from marine sediment.</title>
        <authorList>
            <person name="Zhu K.-L."/>
            <person name="Du Z.-J."/>
            <person name="Liang Q.-Y."/>
        </authorList>
    </citation>
    <scope>NUCLEOTIDE SEQUENCE [LARGE SCALE GENOMIC DNA]</scope>
    <source>
        <strain evidence="2 3">A346</strain>
    </source>
</reference>
<dbReference type="Proteomes" id="UP000755551">
    <property type="component" value="Unassembled WGS sequence"/>
</dbReference>
<organism evidence="2 3">
    <name type="scientific">Marinobacterium weihaiense</name>
    <dbReference type="NCBI Taxonomy" id="2851016"/>
    <lineage>
        <taxon>Bacteria</taxon>
        <taxon>Pseudomonadati</taxon>
        <taxon>Pseudomonadota</taxon>
        <taxon>Gammaproteobacteria</taxon>
        <taxon>Oceanospirillales</taxon>
        <taxon>Oceanospirillaceae</taxon>
        <taxon>Marinobacterium</taxon>
    </lineage>
</organism>
<dbReference type="PANTHER" id="PTHR21193:SF3">
    <property type="entry name" value="OXIDOREDUCTASE-LIKE DOMAIN-CONTAINING PROTEIN 1"/>
    <property type="match status" value="1"/>
</dbReference>
<dbReference type="InterPro" id="IPR039251">
    <property type="entry name" value="OXLD1"/>
</dbReference>
<dbReference type="PANTHER" id="PTHR21193">
    <property type="entry name" value="OXIDOREDUCTASE-LIKE DOMAIN-CONTAINING PROTEIN 1"/>
    <property type="match status" value="1"/>
</dbReference>
<dbReference type="EMBL" id="JAHQZT010000029">
    <property type="protein sequence ID" value="MBV0934612.1"/>
    <property type="molecule type" value="Genomic_DNA"/>
</dbReference>